<keyword evidence="6" id="KW-0547">Nucleotide-binding</keyword>
<proteinExistence type="inferred from homology"/>
<dbReference type="EC" id="2.7.6.3" evidence="3"/>
<evidence type="ECO:0000256" key="2">
    <source>
        <dbReference type="ARBA" id="ARBA00005810"/>
    </source>
</evidence>
<dbReference type="InterPro" id="IPR035907">
    <property type="entry name" value="Hppk_sf"/>
</dbReference>
<evidence type="ECO:0000256" key="10">
    <source>
        <dbReference type="ARBA" id="ARBA00029409"/>
    </source>
</evidence>
<dbReference type="GO" id="GO:0003848">
    <property type="term" value="F:2-amino-4-hydroxy-6-hydroxymethyldihydropteridine diphosphokinase activity"/>
    <property type="evidence" value="ECO:0007669"/>
    <property type="project" value="UniProtKB-EC"/>
</dbReference>
<organism evidence="14 15">
    <name type="scientific">Plastoroseomonas hellenica</name>
    <dbReference type="NCBI Taxonomy" id="2687306"/>
    <lineage>
        <taxon>Bacteria</taxon>
        <taxon>Pseudomonadati</taxon>
        <taxon>Pseudomonadota</taxon>
        <taxon>Alphaproteobacteria</taxon>
        <taxon>Acetobacterales</taxon>
        <taxon>Acetobacteraceae</taxon>
        <taxon>Plastoroseomonas</taxon>
    </lineage>
</organism>
<evidence type="ECO:0000256" key="1">
    <source>
        <dbReference type="ARBA" id="ARBA00005051"/>
    </source>
</evidence>
<reference evidence="15" key="1">
    <citation type="journal article" date="2021" name="Syst. Appl. Microbiol.">
        <title>Roseomonas hellenica sp. nov., isolated from roots of wild-growing Alkanna tinctoria.</title>
        <authorList>
            <person name="Rat A."/>
            <person name="Naranjo H.D."/>
            <person name="Lebbe L."/>
            <person name="Cnockaert M."/>
            <person name="Krigas N."/>
            <person name="Grigoriadou K."/>
            <person name="Maloupa E."/>
            <person name="Willems A."/>
        </authorList>
    </citation>
    <scope>NUCLEOTIDE SEQUENCE [LARGE SCALE GENOMIC DNA]</scope>
    <source>
        <strain evidence="15">LMG 31523</strain>
    </source>
</reference>
<keyword evidence="7" id="KW-0418">Kinase</keyword>
<comment type="caution">
    <text evidence="14">The sequence shown here is derived from an EMBL/GenBank/DDBJ whole genome shotgun (WGS) entry which is preliminary data.</text>
</comment>
<comment type="function">
    <text evidence="10">Catalyzes the transfer of pyrophosphate from adenosine triphosphate (ATP) to 6-hydroxymethyl-7,8-dihydropterin, an enzymatic step in folate biosynthesis pathway.</text>
</comment>
<dbReference type="Pfam" id="PF01288">
    <property type="entry name" value="HPPK"/>
    <property type="match status" value="1"/>
</dbReference>
<keyword evidence="15" id="KW-1185">Reference proteome</keyword>
<sequence>MTGTIGAGPADATGVFLVAIGANLPGPDGSTAIETCARAAALLDGLCGLRRTALSRWWESDPIPPIPGAPSFVNGVARLEGSAAPEAVLAGLHGIEDRFGRVRPFPNAPRTLDLDLIDAAGVLRDGPGLLLPHPRAHLRAFVLRPLAEVAPGWVHPRLGVPVEALIADVAGQAIRPLAGERRQDAGVRS</sequence>
<evidence type="ECO:0000256" key="5">
    <source>
        <dbReference type="ARBA" id="ARBA00022679"/>
    </source>
</evidence>
<evidence type="ECO:0000256" key="6">
    <source>
        <dbReference type="ARBA" id="ARBA00022741"/>
    </source>
</evidence>
<dbReference type="PANTHER" id="PTHR43071">
    <property type="entry name" value="2-AMINO-4-HYDROXY-6-HYDROXYMETHYLDIHYDROPTERIDINE PYROPHOSPHOKINASE"/>
    <property type="match status" value="1"/>
</dbReference>
<accession>A0ABS5ES22</accession>
<dbReference type="RefSeq" id="WP_211850686.1">
    <property type="nucleotide sequence ID" value="NZ_JAAGBB010000002.1"/>
</dbReference>
<dbReference type="InterPro" id="IPR000550">
    <property type="entry name" value="Hppk"/>
</dbReference>
<comment type="pathway">
    <text evidence="1">Cofactor biosynthesis; tetrahydrofolate biosynthesis; 2-amino-4-hydroxy-6-hydroxymethyl-7,8-dihydropteridine diphosphate from 7,8-dihydroneopterin triphosphate: step 4/4.</text>
</comment>
<evidence type="ECO:0000256" key="8">
    <source>
        <dbReference type="ARBA" id="ARBA00022840"/>
    </source>
</evidence>
<evidence type="ECO:0000259" key="13">
    <source>
        <dbReference type="Pfam" id="PF01288"/>
    </source>
</evidence>
<evidence type="ECO:0000256" key="9">
    <source>
        <dbReference type="ARBA" id="ARBA00022909"/>
    </source>
</evidence>
<evidence type="ECO:0000313" key="14">
    <source>
        <dbReference type="EMBL" id="MBR0663089.1"/>
    </source>
</evidence>
<dbReference type="Gene3D" id="3.30.70.560">
    <property type="entry name" value="7,8-Dihydro-6-hydroxymethylpterin-pyrophosphokinase HPPK"/>
    <property type="match status" value="1"/>
</dbReference>
<keyword evidence="9" id="KW-0289">Folate biosynthesis</keyword>
<dbReference type="NCBIfam" id="TIGR01498">
    <property type="entry name" value="folK"/>
    <property type="match status" value="1"/>
</dbReference>
<evidence type="ECO:0000256" key="4">
    <source>
        <dbReference type="ARBA" id="ARBA00016218"/>
    </source>
</evidence>
<evidence type="ECO:0000256" key="7">
    <source>
        <dbReference type="ARBA" id="ARBA00022777"/>
    </source>
</evidence>
<dbReference type="Proteomes" id="UP001196870">
    <property type="component" value="Unassembled WGS sequence"/>
</dbReference>
<protein>
    <recommendedName>
        <fullName evidence="4">2-amino-4-hydroxy-6-hydroxymethyldihydropteridine pyrophosphokinase</fullName>
        <ecNumber evidence="3">2.7.6.3</ecNumber>
    </recommendedName>
    <alternativeName>
        <fullName evidence="11">6-hydroxymethyl-7,8-dihydropterin pyrophosphokinase</fullName>
    </alternativeName>
    <alternativeName>
        <fullName evidence="12">7,8-dihydro-6-hydroxymethylpterin-pyrophosphokinase</fullName>
    </alternativeName>
</protein>
<keyword evidence="5 14" id="KW-0808">Transferase</keyword>
<evidence type="ECO:0000256" key="3">
    <source>
        <dbReference type="ARBA" id="ARBA00013253"/>
    </source>
</evidence>
<evidence type="ECO:0000256" key="11">
    <source>
        <dbReference type="ARBA" id="ARBA00029766"/>
    </source>
</evidence>
<comment type="similarity">
    <text evidence="2">Belongs to the HPPK family.</text>
</comment>
<keyword evidence="8" id="KW-0067">ATP-binding</keyword>
<feature type="domain" description="7,8-dihydro-6-hydroxymethylpterin-pyrophosphokinase" evidence="13">
    <location>
        <begin position="18"/>
        <end position="151"/>
    </location>
</feature>
<dbReference type="EMBL" id="JAAGBB010000002">
    <property type="protein sequence ID" value="MBR0663089.1"/>
    <property type="molecule type" value="Genomic_DNA"/>
</dbReference>
<dbReference type="CDD" id="cd00483">
    <property type="entry name" value="HPPK"/>
    <property type="match status" value="1"/>
</dbReference>
<evidence type="ECO:0000313" key="15">
    <source>
        <dbReference type="Proteomes" id="UP001196870"/>
    </source>
</evidence>
<dbReference type="SUPFAM" id="SSF55083">
    <property type="entry name" value="6-hydroxymethyl-7,8-dihydropterin pyrophosphokinase, HPPK"/>
    <property type="match status" value="1"/>
</dbReference>
<evidence type="ECO:0000256" key="12">
    <source>
        <dbReference type="ARBA" id="ARBA00033413"/>
    </source>
</evidence>
<name>A0ABS5ES22_9PROT</name>
<dbReference type="PANTHER" id="PTHR43071:SF1">
    <property type="entry name" value="2-AMINO-4-HYDROXY-6-HYDROXYMETHYLDIHYDROPTERIDINE PYROPHOSPHOKINASE"/>
    <property type="match status" value="1"/>
</dbReference>
<gene>
    <name evidence="14" type="primary">folK</name>
    <name evidence="14" type="ORF">GXW71_01855</name>
</gene>